<reference evidence="13 14" key="1">
    <citation type="submission" date="2019-03" db="EMBL/GenBank/DDBJ databases">
        <title>Genomic Encyclopedia of Type Strains, Phase IV (KMG-IV): sequencing the most valuable type-strain genomes for metagenomic binning, comparative biology and taxonomic classification.</title>
        <authorList>
            <person name="Goeker M."/>
        </authorList>
    </citation>
    <scope>NUCLEOTIDE SEQUENCE [LARGE SCALE GENOMIC DNA]</scope>
    <source>
        <strain evidence="13 14">DSM 20467</strain>
    </source>
</reference>
<keyword evidence="4" id="KW-1003">Cell membrane</keyword>
<dbReference type="Gene3D" id="3.30.1150.10">
    <property type="match status" value="1"/>
</dbReference>
<dbReference type="GO" id="GO:0031992">
    <property type="term" value="F:energy transducer activity"/>
    <property type="evidence" value="ECO:0007669"/>
    <property type="project" value="TreeGrafter"/>
</dbReference>
<evidence type="ECO:0000259" key="12">
    <source>
        <dbReference type="PROSITE" id="PS52015"/>
    </source>
</evidence>
<keyword evidence="6 11" id="KW-0812">Transmembrane</keyword>
<dbReference type="PANTHER" id="PTHR33446">
    <property type="entry name" value="PROTEIN TONB-RELATED"/>
    <property type="match status" value="1"/>
</dbReference>
<evidence type="ECO:0000256" key="2">
    <source>
        <dbReference type="ARBA" id="ARBA00006555"/>
    </source>
</evidence>
<keyword evidence="7" id="KW-0653">Protein transport</keyword>
<accession>A0A4R3K9P9</accession>
<feature type="compositionally biased region" description="Gly residues" evidence="10">
    <location>
        <begin position="130"/>
        <end position="152"/>
    </location>
</feature>
<evidence type="ECO:0000256" key="9">
    <source>
        <dbReference type="ARBA" id="ARBA00023136"/>
    </source>
</evidence>
<sequence>MAEGCCSWRRAGLYSLVFHIGVIICLGLVFNGYYMTKQPEVEYVIDLDAVENTRLGTNDQAPTPPEQLFPEPLPAAVINSRMGKAAAALTTSSTVPAAATDITVAAGTATGNTTIGDTSEMTGNSSGVSSGEGNGGSGDGDAITGGSGGGSAATGSSGDGSAPAAGGANGGSPFDLDGFADRVEASKEYPYMAVKRQLEGTVTMAVQLDANGQLVSLSVISSGGGILDKAALQAVRSACPYPNASGKSVSFTQALVFNLR</sequence>
<evidence type="ECO:0000256" key="10">
    <source>
        <dbReference type="SAM" id="MobiDB-lite"/>
    </source>
</evidence>
<evidence type="ECO:0000256" key="11">
    <source>
        <dbReference type="SAM" id="Phobius"/>
    </source>
</evidence>
<keyword evidence="14" id="KW-1185">Reference proteome</keyword>
<evidence type="ECO:0000256" key="4">
    <source>
        <dbReference type="ARBA" id="ARBA00022475"/>
    </source>
</evidence>
<evidence type="ECO:0000313" key="13">
    <source>
        <dbReference type="EMBL" id="TCS79603.1"/>
    </source>
</evidence>
<evidence type="ECO:0000256" key="5">
    <source>
        <dbReference type="ARBA" id="ARBA00022519"/>
    </source>
</evidence>
<dbReference type="GO" id="GO:0055085">
    <property type="term" value="P:transmembrane transport"/>
    <property type="evidence" value="ECO:0007669"/>
    <property type="project" value="InterPro"/>
</dbReference>
<name>A0A4R3K9P9_9FIRM</name>
<keyword evidence="8 11" id="KW-1133">Transmembrane helix</keyword>
<feature type="compositionally biased region" description="Low complexity" evidence="10">
    <location>
        <begin position="109"/>
        <end position="129"/>
    </location>
</feature>
<feature type="compositionally biased region" description="Low complexity" evidence="10">
    <location>
        <begin position="153"/>
        <end position="166"/>
    </location>
</feature>
<feature type="region of interest" description="Disordered" evidence="10">
    <location>
        <begin position="109"/>
        <end position="169"/>
    </location>
</feature>
<organism evidence="13 14">
    <name type="scientific">Pectinatus cerevisiiphilus</name>
    <dbReference type="NCBI Taxonomy" id="86956"/>
    <lineage>
        <taxon>Bacteria</taxon>
        <taxon>Bacillati</taxon>
        <taxon>Bacillota</taxon>
        <taxon>Negativicutes</taxon>
        <taxon>Selenomonadales</taxon>
        <taxon>Selenomonadaceae</taxon>
        <taxon>Pectinatus</taxon>
    </lineage>
</organism>
<dbReference type="GO" id="GO:0015031">
    <property type="term" value="P:protein transport"/>
    <property type="evidence" value="ECO:0007669"/>
    <property type="project" value="UniProtKB-KW"/>
</dbReference>
<gene>
    <name evidence="13" type="ORF">EDC37_10618</name>
</gene>
<keyword evidence="9 11" id="KW-0472">Membrane</keyword>
<evidence type="ECO:0000256" key="1">
    <source>
        <dbReference type="ARBA" id="ARBA00004383"/>
    </source>
</evidence>
<protein>
    <submittedName>
        <fullName evidence="13">TonB family protein</fullName>
    </submittedName>
</protein>
<evidence type="ECO:0000256" key="7">
    <source>
        <dbReference type="ARBA" id="ARBA00022927"/>
    </source>
</evidence>
<evidence type="ECO:0000313" key="14">
    <source>
        <dbReference type="Proteomes" id="UP000295188"/>
    </source>
</evidence>
<dbReference type="SUPFAM" id="SSF74653">
    <property type="entry name" value="TolA/TonB C-terminal domain"/>
    <property type="match status" value="1"/>
</dbReference>
<dbReference type="OrthoDB" id="1632178at2"/>
<dbReference type="InterPro" id="IPR037682">
    <property type="entry name" value="TonB_C"/>
</dbReference>
<dbReference type="Pfam" id="PF03544">
    <property type="entry name" value="TonB_C"/>
    <property type="match status" value="1"/>
</dbReference>
<dbReference type="AlphaFoldDB" id="A0A4R3K9P9"/>
<comment type="subcellular location">
    <subcellularLocation>
        <location evidence="1">Cell inner membrane</location>
        <topology evidence="1">Single-pass membrane protein</topology>
        <orientation evidence="1">Periplasmic side</orientation>
    </subcellularLocation>
</comment>
<keyword evidence="5" id="KW-0997">Cell inner membrane</keyword>
<proteinExistence type="inferred from homology"/>
<evidence type="ECO:0000256" key="8">
    <source>
        <dbReference type="ARBA" id="ARBA00022989"/>
    </source>
</evidence>
<comment type="caution">
    <text evidence="13">The sequence shown here is derived from an EMBL/GenBank/DDBJ whole genome shotgun (WGS) entry which is preliminary data.</text>
</comment>
<comment type="similarity">
    <text evidence="2">Belongs to the TonB family.</text>
</comment>
<feature type="transmembrane region" description="Helical" evidence="11">
    <location>
        <begin position="12"/>
        <end position="34"/>
    </location>
</feature>
<dbReference type="RefSeq" id="WP_132548602.1">
    <property type="nucleotide sequence ID" value="NZ_SMAA01000006.1"/>
</dbReference>
<evidence type="ECO:0000256" key="6">
    <source>
        <dbReference type="ARBA" id="ARBA00022692"/>
    </source>
</evidence>
<dbReference type="PANTHER" id="PTHR33446:SF2">
    <property type="entry name" value="PROTEIN TONB"/>
    <property type="match status" value="1"/>
</dbReference>
<dbReference type="EMBL" id="SMAA01000006">
    <property type="protein sequence ID" value="TCS79603.1"/>
    <property type="molecule type" value="Genomic_DNA"/>
</dbReference>
<dbReference type="PROSITE" id="PS52015">
    <property type="entry name" value="TONB_CTD"/>
    <property type="match status" value="1"/>
</dbReference>
<dbReference type="NCBIfam" id="TIGR01352">
    <property type="entry name" value="tonB_Cterm"/>
    <property type="match status" value="1"/>
</dbReference>
<dbReference type="Proteomes" id="UP000295188">
    <property type="component" value="Unassembled WGS sequence"/>
</dbReference>
<dbReference type="InterPro" id="IPR051045">
    <property type="entry name" value="TonB-dependent_transducer"/>
</dbReference>
<feature type="domain" description="TonB C-terminal" evidence="12">
    <location>
        <begin position="174"/>
        <end position="260"/>
    </location>
</feature>
<evidence type="ECO:0000256" key="3">
    <source>
        <dbReference type="ARBA" id="ARBA00022448"/>
    </source>
</evidence>
<dbReference type="InterPro" id="IPR006260">
    <property type="entry name" value="TonB/TolA_C"/>
</dbReference>
<dbReference type="GO" id="GO:0098797">
    <property type="term" value="C:plasma membrane protein complex"/>
    <property type="evidence" value="ECO:0007669"/>
    <property type="project" value="TreeGrafter"/>
</dbReference>
<keyword evidence="3" id="KW-0813">Transport</keyword>